<sequence length="59" mass="6658">MHPEKWFSSCDLREITVDHAMKVIRSVLFVVAHHIDSVHLQVSYITALCPAEAKRGGQV</sequence>
<dbReference type="AlphaFoldDB" id="A0A2W5STE5"/>
<comment type="caution">
    <text evidence="1">The sequence shown here is derived from an EMBL/GenBank/DDBJ whole genome shotgun (WGS) entry which is preliminary data.</text>
</comment>
<organism evidence="1 2">
    <name type="scientific">Archangium gephyra</name>
    <dbReference type="NCBI Taxonomy" id="48"/>
    <lineage>
        <taxon>Bacteria</taxon>
        <taxon>Pseudomonadati</taxon>
        <taxon>Myxococcota</taxon>
        <taxon>Myxococcia</taxon>
        <taxon>Myxococcales</taxon>
        <taxon>Cystobacterineae</taxon>
        <taxon>Archangiaceae</taxon>
        <taxon>Archangium</taxon>
    </lineage>
</organism>
<evidence type="ECO:0000313" key="2">
    <source>
        <dbReference type="Proteomes" id="UP000249061"/>
    </source>
</evidence>
<name>A0A2W5STE5_9BACT</name>
<evidence type="ECO:0000313" key="1">
    <source>
        <dbReference type="EMBL" id="PZR04073.1"/>
    </source>
</evidence>
<protein>
    <submittedName>
        <fullName evidence="1">Uncharacterized protein</fullName>
    </submittedName>
</protein>
<accession>A0A2W5STE5</accession>
<dbReference type="EMBL" id="QFQP01000065">
    <property type="protein sequence ID" value="PZR04073.1"/>
    <property type="molecule type" value="Genomic_DNA"/>
</dbReference>
<reference evidence="1 2" key="1">
    <citation type="submission" date="2017-08" db="EMBL/GenBank/DDBJ databases">
        <title>Infants hospitalized years apart are colonized by the same room-sourced microbial strains.</title>
        <authorList>
            <person name="Brooks B."/>
            <person name="Olm M.R."/>
            <person name="Firek B.A."/>
            <person name="Baker R."/>
            <person name="Thomas B.C."/>
            <person name="Morowitz M.J."/>
            <person name="Banfield J.F."/>
        </authorList>
    </citation>
    <scope>NUCLEOTIDE SEQUENCE [LARGE SCALE GENOMIC DNA]</scope>
    <source>
        <strain evidence="1">S2_003_000_R2_14</strain>
    </source>
</reference>
<gene>
    <name evidence="1" type="ORF">DI536_34960</name>
</gene>
<dbReference type="Proteomes" id="UP000249061">
    <property type="component" value="Unassembled WGS sequence"/>
</dbReference>
<proteinExistence type="predicted"/>